<gene>
    <name evidence="1" type="ORF">HPBE_LOCUS2</name>
</gene>
<name>A0A183F1R9_HELPZ</name>
<evidence type="ECO:0000313" key="3">
    <source>
        <dbReference type="WBParaSite" id="HPBE_0000000101-mRNA-1"/>
    </source>
</evidence>
<dbReference type="Proteomes" id="UP000050761">
    <property type="component" value="Unassembled WGS sequence"/>
</dbReference>
<keyword evidence="2" id="KW-1185">Reference proteome</keyword>
<dbReference type="AlphaFoldDB" id="A0A183F1R9"/>
<protein>
    <submittedName>
        <fullName evidence="3">Secreted protein</fullName>
    </submittedName>
</protein>
<dbReference type="WBParaSite" id="HPBE_0000000101-mRNA-1">
    <property type="protein sequence ID" value="HPBE_0000000101-mRNA-1"/>
    <property type="gene ID" value="HPBE_0000000101"/>
</dbReference>
<reference evidence="3" key="2">
    <citation type="submission" date="2019-09" db="UniProtKB">
        <authorList>
            <consortium name="WormBaseParasite"/>
        </authorList>
    </citation>
    <scope>IDENTIFICATION</scope>
</reference>
<accession>A0A3P7TAG6</accession>
<dbReference type="OrthoDB" id="283815at2759"/>
<evidence type="ECO:0000313" key="2">
    <source>
        <dbReference type="Proteomes" id="UP000050761"/>
    </source>
</evidence>
<reference evidence="1 2" key="1">
    <citation type="submission" date="2018-11" db="EMBL/GenBank/DDBJ databases">
        <authorList>
            <consortium name="Pathogen Informatics"/>
        </authorList>
    </citation>
    <scope>NUCLEOTIDE SEQUENCE [LARGE SCALE GENOMIC DNA]</scope>
</reference>
<evidence type="ECO:0000313" key="1">
    <source>
        <dbReference type="EMBL" id="VDO17741.1"/>
    </source>
</evidence>
<proteinExistence type="predicted"/>
<organism evidence="2 3">
    <name type="scientific">Heligmosomoides polygyrus</name>
    <name type="common">Parasitic roundworm</name>
    <dbReference type="NCBI Taxonomy" id="6339"/>
    <lineage>
        <taxon>Eukaryota</taxon>
        <taxon>Metazoa</taxon>
        <taxon>Ecdysozoa</taxon>
        <taxon>Nematoda</taxon>
        <taxon>Chromadorea</taxon>
        <taxon>Rhabditida</taxon>
        <taxon>Rhabditina</taxon>
        <taxon>Rhabditomorpha</taxon>
        <taxon>Strongyloidea</taxon>
        <taxon>Heligmosomidae</taxon>
        <taxon>Heligmosomoides</taxon>
    </lineage>
</organism>
<dbReference type="EMBL" id="UZAH01000001">
    <property type="protein sequence ID" value="VDO17741.1"/>
    <property type="molecule type" value="Genomic_DNA"/>
</dbReference>
<accession>A0A183F1R9</accession>
<sequence>MARHARSPTCSARLRLPMQGCRRVRHVYGSPCTVADVFGTSTASPCTVADVFGTSTASSGMLADVFGTSTASPGT</sequence>